<evidence type="ECO:0000313" key="1">
    <source>
        <dbReference type="EMBL" id="KAF6040565.1"/>
    </source>
</evidence>
<gene>
    <name evidence="1" type="ORF">EB796_001132</name>
</gene>
<evidence type="ECO:0000313" key="2">
    <source>
        <dbReference type="Proteomes" id="UP000593567"/>
    </source>
</evidence>
<organism evidence="1 2">
    <name type="scientific">Bugula neritina</name>
    <name type="common">Brown bryozoan</name>
    <name type="synonym">Sertularia neritina</name>
    <dbReference type="NCBI Taxonomy" id="10212"/>
    <lineage>
        <taxon>Eukaryota</taxon>
        <taxon>Metazoa</taxon>
        <taxon>Spiralia</taxon>
        <taxon>Lophotrochozoa</taxon>
        <taxon>Bryozoa</taxon>
        <taxon>Gymnolaemata</taxon>
        <taxon>Cheilostomatida</taxon>
        <taxon>Flustrina</taxon>
        <taxon>Buguloidea</taxon>
        <taxon>Bugulidae</taxon>
        <taxon>Bugula</taxon>
    </lineage>
</organism>
<comment type="caution">
    <text evidence="1">The sequence shown here is derived from an EMBL/GenBank/DDBJ whole genome shotgun (WGS) entry which is preliminary data.</text>
</comment>
<name>A0A7J7KR43_BUGNE</name>
<reference evidence="1" key="1">
    <citation type="submission" date="2020-06" db="EMBL/GenBank/DDBJ databases">
        <title>Draft genome of Bugula neritina, a colonial animal packing powerful symbionts and potential medicines.</title>
        <authorList>
            <person name="Rayko M."/>
        </authorList>
    </citation>
    <scope>NUCLEOTIDE SEQUENCE [LARGE SCALE GENOMIC DNA]</scope>
    <source>
        <strain evidence="1">Kwan_BN1</strain>
    </source>
</reference>
<dbReference type="AlphaFoldDB" id="A0A7J7KR43"/>
<dbReference type="EMBL" id="VXIV02000129">
    <property type="protein sequence ID" value="KAF6040565.1"/>
    <property type="molecule type" value="Genomic_DNA"/>
</dbReference>
<sequence>MIVRSPNPMKNLKDKIYALGVFSASSALFASYHISQITLSNPNLNTISVERLKFGNDEYLEHLHLFT</sequence>
<dbReference type="Proteomes" id="UP000593567">
    <property type="component" value="Unassembled WGS sequence"/>
</dbReference>
<keyword evidence="2" id="KW-1185">Reference proteome</keyword>
<protein>
    <submittedName>
        <fullName evidence="1">Uncharacterized protein</fullName>
    </submittedName>
</protein>
<proteinExistence type="predicted"/>
<accession>A0A7J7KR43</accession>